<dbReference type="GO" id="GO:0009307">
    <property type="term" value="P:DNA restriction-modification system"/>
    <property type="evidence" value="ECO:0007669"/>
    <property type="project" value="UniProtKB-KW"/>
</dbReference>
<feature type="domain" description="Type I restriction modification DNA specificity" evidence="4">
    <location>
        <begin position="239"/>
        <end position="390"/>
    </location>
</feature>
<gene>
    <name evidence="5" type="ordered locus">Plabr_4422</name>
</gene>
<dbReference type="EMBL" id="CP002546">
    <property type="protein sequence ID" value="ADY61994.1"/>
    <property type="molecule type" value="Genomic_DNA"/>
</dbReference>
<dbReference type="RefSeq" id="WP_013630699.1">
    <property type="nucleotide sequence ID" value="NC_015174.1"/>
</dbReference>
<evidence type="ECO:0000256" key="3">
    <source>
        <dbReference type="ARBA" id="ARBA00023125"/>
    </source>
</evidence>
<feature type="domain" description="Type I restriction modification DNA specificity" evidence="4">
    <location>
        <begin position="32"/>
        <end position="188"/>
    </location>
</feature>
<evidence type="ECO:0000259" key="4">
    <source>
        <dbReference type="Pfam" id="PF01420"/>
    </source>
</evidence>
<dbReference type="InterPro" id="IPR044946">
    <property type="entry name" value="Restrct_endonuc_typeI_TRD_sf"/>
</dbReference>
<dbReference type="PANTHER" id="PTHR30408">
    <property type="entry name" value="TYPE-1 RESTRICTION ENZYME ECOKI SPECIFICITY PROTEIN"/>
    <property type="match status" value="1"/>
</dbReference>
<evidence type="ECO:0000256" key="1">
    <source>
        <dbReference type="ARBA" id="ARBA00010923"/>
    </source>
</evidence>
<dbReference type="AlphaFoldDB" id="F0SKL3"/>
<keyword evidence="6" id="KW-1185">Reference proteome</keyword>
<dbReference type="KEGG" id="pbs:Plabr_4422"/>
<dbReference type="STRING" id="756272.Plabr_4422"/>
<dbReference type="HOGENOM" id="CLU_021095_2_2_0"/>
<dbReference type="InterPro" id="IPR000055">
    <property type="entry name" value="Restrct_endonuc_typeI_TRD"/>
</dbReference>
<dbReference type="SUPFAM" id="SSF116734">
    <property type="entry name" value="DNA methylase specificity domain"/>
    <property type="match status" value="2"/>
</dbReference>
<keyword evidence="3" id="KW-0238">DNA-binding</keyword>
<protein>
    <submittedName>
        <fullName evidence="5">Restriction modification system DNA specificity domain protein</fullName>
    </submittedName>
</protein>
<evidence type="ECO:0000313" key="5">
    <source>
        <dbReference type="EMBL" id="ADY61994.1"/>
    </source>
</evidence>
<dbReference type="eggNOG" id="COG0732">
    <property type="taxonomic scope" value="Bacteria"/>
</dbReference>
<dbReference type="Pfam" id="PF01420">
    <property type="entry name" value="Methylase_S"/>
    <property type="match status" value="2"/>
</dbReference>
<proteinExistence type="inferred from homology"/>
<dbReference type="Gene3D" id="1.10.287.1120">
    <property type="entry name" value="Bipartite methylase S protein"/>
    <property type="match status" value="1"/>
</dbReference>
<dbReference type="PANTHER" id="PTHR30408:SF13">
    <property type="entry name" value="TYPE I RESTRICTION ENZYME HINDI SPECIFICITY SUBUNIT"/>
    <property type="match status" value="1"/>
</dbReference>
<organism evidence="5 6">
    <name type="scientific">Rubinisphaera brasiliensis (strain ATCC 49424 / DSM 5305 / JCM 21570 / IAM 15109 / NBRC 103401 / IFAM 1448)</name>
    <name type="common">Planctomyces brasiliensis</name>
    <dbReference type="NCBI Taxonomy" id="756272"/>
    <lineage>
        <taxon>Bacteria</taxon>
        <taxon>Pseudomonadati</taxon>
        <taxon>Planctomycetota</taxon>
        <taxon>Planctomycetia</taxon>
        <taxon>Planctomycetales</taxon>
        <taxon>Planctomycetaceae</taxon>
        <taxon>Rubinisphaera</taxon>
    </lineage>
</organism>
<name>F0SKL3_RUBBR</name>
<evidence type="ECO:0000313" key="6">
    <source>
        <dbReference type="Proteomes" id="UP000006860"/>
    </source>
</evidence>
<reference evidence="6" key="1">
    <citation type="submission" date="2011-02" db="EMBL/GenBank/DDBJ databases">
        <title>The complete genome of Planctomyces brasiliensis DSM 5305.</title>
        <authorList>
            <person name="Lucas S."/>
            <person name="Copeland A."/>
            <person name="Lapidus A."/>
            <person name="Bruce D."/>
            <person name="Goodwin L."/>
            <person name="Pitluck S."/>
            <person name="Kyrpides N."/>
            <person name="Mavromatis K."/>
            <person name="Pagani I."/>
            <person name="Ivanova N."/>
            <person name="Ovchinnikova G."/>
            <person name="Lu M."/>
            <person name="Detter J.C."/>
            <person name="Han C."/>
            <person name="Land M."/>
            <person name="Hauser L."/>
            <person name="Markowitz V."/>
            <person name="Cheng J.-F."/>
            <person name="Hugenholtz P."/>
            <person name="Woyke T."/>
            <person name="Wu D."/>
            <person name="Tindall B."/>
            <person name="Pomrenke H.G."/>
            <person name="Brambilla E."/>
            <person name="Klenk H.-P."/>
            <person name="Eisen J.A."/>
        </authorList>
    </citation>
    <scope>NUCLEOTIDE SEQUENCE [LARGE SCALE GENOMIC DNA]</scope>
    <source>
        <strain evidence="6">ATCC 49424 / DSM 5305 / JCM 21570 / IAM 15109 / NBRC 103401 / IFAM 1448</strain>
    </source>
</reference>
<dbReference type="InterPro" id="IPR052021">
    <property type="entry name" value="Type-I_RS_S_subunit"/>
</dbReference>
<keyword evidence="2" id="KW-0680">Restriction system</keyword>
<dbReference type="Proteomes" id="UP000006860">
    <property type="component" value="Chromosome"/>
</dbReference>
<sequence length="436" mass="47619">MPNRRTTTLGELLDNYGGEIKTGPFGTKLRAAEYTPTGVPVISVGEVGYGRLRLHDKTPRVDTSVTNRMPEYLLRYGDIVFGRKGAVDRSARVQVDQDGWFLGSDGIRVRLPSTCDSAFIAYQLQVQAHRDWMIQHAAGSTMPSLNEGIIRRIPIVLPSIEEQRAITAVLVSLDDKIEQNRRTGAKLEELARAVFKGWFVDFEPVKAKAAGATAFPGMLPETFAKLPSRFVDSELGPVPEGWEVKPIGDVVTVRGGGTPSTKNESFWTDGTHCWATPKDLSSLQHPVLLSTGRRITTAGVAKISSGLLPIDTVLLSSRAPVGYLALAKVPTAVNQGFIAIECNGPLTPHYVLHWLDSSMEEIKGRASGTTFAEISKSAFRPIPAIVPTSEMTQAFDDDVKPLFDLITNLVADSMKLATMRDYLLPRLLSGHVRITP</sequence>
<comment type="similarity">
    <text evidence="1">Belongs to the type-I restriction system S methylase family.</text>
</comment>
<dbReference type="Gene3D" id="3.90.220.20">
    <property type="entry name" value="DNA methylase specificity domains"/>
    <property type="match status" value="2"/>
</dbReference>
<accession>F0SKL3</accession>
<dbReference type="GO" id="GO:0003677">
    <property type="term" value="F:DNA binding"/>
    <property type="evidence" value="ECO:0007669"/>
    <property type="project" value="UniProtKB-KW"/>
</dbReference>
<dbReference type="REBASE" id="33837">
    <property type="entry name" value="S.Pbr5305ORF4421P"/>
</dbReference>
<evidence type="ECO:0000256" key="2">
    <source>
        <dbReference type="ARBA" id="ARBA00022747"/>
    </source>
</evidence>
<dbReference type="CDD" id="cd17273">
    <property type="entry name" value="RMtype1_S_EcoJA69PI-TRD1-CR1_like"/>
    <property type="match status" value="1"/>
</dbReference>